<sequence>MFEPSPTDHQQQMLGGIALSNVPVGSNMGSALDDEVPQQKFDNIQELYDQYHPQYQQRPHAQQQTQFSHLLATNSNPLQPSQSQPQYVQSVGAPPPPPGHQDVFNFNNSSMFNTTETAQATPSSTGTSVQSYTPLLPQQQSPLVYHQHQPHQQPQLQQRQSPYMMSYNQLPNVSQPLGVDYYSSNKLTSTYAKNDYIKPEESRKGSIRSVDEEDLHYPGGKRRYRVIRGVSAGGCATRPPKNGISSEHFYTPVQLDLVSASLDDCCFPKWSNEEKTDRRRIIRIERTQEGPRLVAKFSIVGAASEHPTALPAGPETDVVEVSCLECAVSQEDEESQESGGESPQGYGGSSSYGYSNYDRSTLRHNSTTDDSFGNRYYYYITSVEVVEIVELLIGTQLKDPADRRKERGRVRSNLVPFWSKKPISSRMNENNASPDFRAELAKRIMAYDIRKPRGFDKEVRILRWDKLVPALKRALQSYYAEIPAQDSHLFTN</sequence>
<feature type="compositionally biased region" description="Low complexity" evidence="1">
    <location>
        <begin position="79"/>
        <end position="91"/>
    </location>
</feature>
<dbReference type="AlphaFoldDB" id="A0A9P0QW20"/>
<evidence type="ECO:0000256" key="1">
    <source>
        <dbReference type="SAM" id="MobiDB-lite"/>
    </source>
</evidence>
<evidence type="ECO:0000313" key="4">
    <source>
        <dbReference type="Proteomes" id="UP000837801"/>
    </source>
</evidence>
<feature type="domain" description="DUF7082" evidence="2">
    <location>
        <begin position="376"/>
        <end position="473"/>
    </location>
</feature>
<name>A0A9P0QW20_9ASCO</name>
<protein>
    <recommendedName>
        <fullName evidence="2">DUF7082 domain-containing protein</fullName>
    </recommendedName>
</protein>
<accession>A0A9P0QW20</accession>
<evidence type="ECO:0000259" key="2">
    <source>
        <dbReference type="Pfam" id="PF23305"/>
    </source>
</evidence>
<dbReference type="InterPro" id="IPR055509">
    <property type="entry name" value="DUF7082"/>
</dbReference>
<evidence type="ECO:0000313" key="3">
    <source>
        <dbReference type="EMBL" id="CAH2355678.1"/>
    </source>
</evidence>
<feature type="region of interest" description="Disordered" evidence="1">
    <location>
        <begin position="73"/>
        <end position="99"/>
    </location>
</feature>
<keyword evidence="4" id="KW-1185">Reference proteome</keyword>
<dbReference type="Pfam" id="PF23305">
    <property type="entry name" value="DUF7082"/>
    <property type="match status" value="1"/>
</dbReference>
<organism evidence="3 4">
    <name type="scientific">[Candida] railenensis</name>
    <dbReference type="NCBI Taxonomy" id="45579"/>
    <lineage>
        <taxon>Eukaryota</taxon>
        <taxon>Fungi</taxon>
        <taxon>Dikarya</taxon>
        <taxon>Ascomycota</taxon>
        <taxon>Saccharomycotina</taxon>
        <taxon>Pichiomycetes</taxon>
        <taxon>Debaryomycetaceae</taxon>
        <taxon>Kurtzmaniella</taxon>
    </lineage>
</organism>
<dbReference type="OrthoDB" id="1751210at2759"/>
<reference evidence="3" key="1">
    <citation type="submission" date="2022-03" db="EMBL/GenBank/DDBJ databases">
        <authorList>
            <person name="Legras J.-L."/>
            <person name="Devillers H."/>
            <person name="Grondin C."/>
        </authorList>
    </citation>
    <scope>NUCLEOTIDE SEQUENCE</scope>
    <source>
        <strain evidence="3">CLIB 1423</strain>
    </source>
</reference>
<dbReference type="Proteomes" id="UP000837801">
    <property type="component" value="Unassembled WGS sequence"/>
</dbReference>
<dbReference type="EMBL" id="CAKXYY010000031">
    <property type="protein sequence ID" value="CAH2355678.1"/>
    <property type="molecule type" value="Genomic_DNA"/>
</dbReference>
<feature type="region of interest" description="Disordered" evidence="1">
    <location>
        <begin position="330"/>
        <end position="360"/>
    </location>
</feature>
<proteinExistence type="predicted"/>
<comment type="caution">
    <text evidence="3">The sequence shown here is derived from an EMBL/GenBank/DDBJ whole genome shotgun (WGS) entry which is preliminary data.</text>
</comment>
<gene>
    <name evidence="3" type="ORF">CLIB1423_31S00364</name>
</gene>